<dbReference type="RefSeq" id="WP_235632165.1">
    <property type="nucleotide sequence ID" value="NZ_LT629971.1"/>
</dbReference>
<dbReference type="EMBL" id="LT629971">
    <property type="protein sequence ID" value="SEH51496.1"/>
    <property type="molecule type" value="Genomic_DNA"/>
</dbReference>
<comment type="similarity">
    <text evidence="1">Belongs to the HAD-like hydrolase superfamily. S-2-haloalkanoic acid dehalogenase family.</text>
</comment>
<dbReference type="PANTHER" id="PTHR43316">
    <property type="entry name" value="HYDROLASE, HALOACID DELAHOGENASE-RELATED"/>
    <property type="match status" value="1"/>
</dbReference>
<proteinExistence type="inferred from homology"/>
<dbReference type="SUPFAM" id="SSF56784">
    <property type="entry name" value="HAD-like"/>
    <property type="match status" value="1"/>
</dbReference>
<dbReference type="PRINTS" id="PR00413">
    <property type="entry name" value="HADHALOGNASE"/>
</dbReference>
<accession>A0A1H6IQP6</accession>
<dbReference type="CDD" id="cd02588">
    <property type="entry name" value="HAD_L2-DEX"/>
    <property type="match status" value="1"/>
</dbReference>
<keyword evidence="4" id="KW-1185">Reference proteome</keyword>
<evidence type="ECO:0000313" key="3">
    <source>
        <dbReference type="EMBL" id="SEH51496.1"/>
    </source>
</evidence>
<keyword evidence="2" id="KW-0378">Hydrolase</keyword>
<evidence type="ECO:0000313" key="4">
    <source>
        <dbReference type="Proteomes" id="UP000182915"/>
    </source>
</evidence>
<dbReference type="InterPro" id="IPR006439">
    <property type="entry name" value="HAD-SF_hydro_IA"/>
</dbReference>
<dbReference type="InterPro" id="IPR023214">
    <property type="entry name" value="HAD_sf"/>
</dbReference>
<dbReference type="SFLD" id="SFLDS00003">
    <property type="entry name" value="Haloacid_Dehalogenase"/>
    <property type="match status" value="1"/>
</dbReference>
<dbReference type="InterPro" id="IPR006328">
    <property type="entry name" value="2-HAD"/>
</dbReference>
<dbReference type="Gene3D" id="1.10.150.240">
    <property type="entry name" value="Putative phosphatase, domain 2"/>
    <property type="match status" value="1"/>
</dbReference>
<dbReference type="InterPro" id="IPR051540">
    <property type="entry name" value="S-2-haloacid_dehalogenase"/>
</dbReference>
<name>A0A1H6IQP6_MYCRU</name>
<dbReference type="InterPro" id="IPR036412">
    <property type="entry name" value="HAD-like_sf"/>
</dbReference>
<dbReference type="GO" id="GO:0019120">
    <property type="term" value="F:hydrolase activity, acting on acid halide bonds, in C-halide compounds"/>
    <property type="evidence" value="ECO:0007669"/>
    <property type="project" value="InterPro"/>
</dbReference>
<dbReference type="NCBIfam" id="TIGR01493">
    <property type="entry name" value="HAD-SF-IA-v2"/>
    <property type="match status" value="1"/>
</dbReference>
<dbReference type="SFLD" id="SFLDG01129">
    <property type="entry name" value="C1.5:_HAD__Beta-PGM__Phosphata"/>
    <property type="match status" value="1"/>
</dbReference>
<evidence type="ECO:0000256" key="1">
    <source>
        <dbReference type="ARBA" id="ARBA00008106"/>
    </source>
</evidence>
<dbReference type="Proteomes" id="UP000182915">
    <property type="component" value="Chromosome I"/>
</dbReference>
<sequence>MTHLEPVWPPTVLVFDVNETLLDLEVLAPLFERVLGDGPVLRDWFTNLVLYSMTLTVAGTYLDYFSLGQSVLTMLAEVRGREVSDDDRESLAEAMRTMPAHPDVVPGLQRLSGQGYHLAALTNSPIRAGASPLDNAGLSRFFERQVSVDASRVFKPSPELYRDVAQQMGVEPARCMMVATHAWDVIGAQSAGLSGALLTRPGHAPLRGGSSVPEPTVVCADLEELATQLERR</sequence>
<reference evidence="4" key="1">
    <citation type="submission" date="2016-10" db="EMBL/GenBank/DDBJ databases">
        <authorList>
            <person name="Varghese N."/>
            <person name="Submissions S."/>
        </authorList>
    </citation>
    <scope>NUCLEOTIDE SEQUENCE [LARGE SCALE GENOMIC DNA]</scope>
    <source>
        <strain evidence="4">DSM 45405</strain>
    </source>
</reference>
<dbReference type="NCBIfam" id="TIGR01428">
    <property type="entry name" value="HAD_type_II"/>
    <property type="match status" value="1"/>
</dbReference>
<dbReference type="Gene3D" id="3.40.50.1000">
    <property type="entry name" value="HAD superfamily/HAD-like"/>
    <property type="match status" value="1"/>
</dbReference>
<evidence type="ECO:0000256" key="2">
    <source>
        <dbReference type="ARBA" id="ARBA00022801"/>
    </source>
</evidence>
<dbReference type="Pfam" id="PF00702">
    <property type="entry name" value="Hydrolase"/>
    <property type="match status" value="1"/>
</dbReference>
<dbReference type="STRING" id="370526.SAMN04489835_0816"/>
<dbReference type="AlphaFoldDB" id="A0A1H6IQP6"/>
<dbReference type="InterPro" id="IPR023198">
    <property type="entry name" value="PGP-like_dom2"/>
</dbReference>
<organism evidence="3 4">
    <name type="scientific">Mycolicibacterium rutilum</name>
    <name type="common">Mycobacterium rutilum</name>
    <dbReference type="NCBI Taxonomy" id="370526"/>
    <lineage>
        <taxon>Bacteria</taxon>
        <taxon>Bacillati</taxon>
        <taxon>Actinomycetota</taxon>
        <taxon>Actinomycetes</taxon>
        <taxon>Mycobacteriales</taxon>
        <taxon>Mycobacteriaceae</taxon>
        <taxon>Mycolicibacterium</taxon>
    </lineage>
</organism>
<protein>
    <submittedName>
        <fullName evidence="3">2-haloacid dehalogenase</fullName>
    </submittedName>
</protein>
<gene>
    <name evidence="3" type="ORF">SAMN04489835_0816</name>
</gene>
<dbReference type="PANTHER" id="PTHR43316:SF3">
    <property type="entry name" value="HALOACID DEHALOGENASE, TYPE II (AFU_ORTHOLOGUE AFUA_2G07750)-RELATED"/>
    <property type="match status" value="1"/>
</dbReference>